<dbReference type="EMBL" id="AMYD01000628">
    <property type="protein sequence ID" value="EQB56938.1"/>
    <property type="molecule type" value="Genomic_DNA"/>
</dbReference>
<dbReference type="HOGENOM" id="CLU_037963_0_0_1"/>
<feature type="compositionally biased region" description="Low complexity" evidence="1">
    <location>
        <begin position="422"/>
        <end position="433"/>
    </location>
</feature>
<evidence type="ECO:0000313" key="2">
    <source>
        <dbReference type="EMBL" id="EQB56938.1"/>
    </source>
</evidence>
<evidence type="ECO:0000313" key="3">
    <source>
        <dbReference type="Proteomes" id="UP000015530"/>
    </source>
</evidence>
<sequence length="440" mass="50623">MSMIPIQQSLAAWGGGHNGDVRDAEKTAYLHRTRHYLHAFWPKECKEAGDTSGIACMMVLARHMNNGITDYKEAIPTLEGPGSIRLREEKSNPLLRLSWKAVPLQTSQQYEMLKKEMVQADGNYKNQYSFDFWNHSELMSKTLWDRETYRLFGSMMAKSENAEWKAAESPRSQVIEIDNARTGKTGFDVSAAIKEYCGSFPLEGTETEERFHFAWCPEVIRVRYTPSALDYKHLDALHSFNVELPYGVDFPEKQKYEQYNLTAAVRLRGAGIYEEDKRDRIRLFAASGYDIYPEAPSPYADMKWDIAEYGHTYCLYYSRTRAHRLPPLTDLERESRDACDEGRRSAEYRKICEIMSRKEEGDGTICVYDMVNPELRKNYPQERRVIDMSGFRPWPRSRRRPPVAVAPTPLKINKEDVEMKDASAPASSVPAVSQNLSQLS</sequence>
<feature type="region of interest" description="Disordered" evidence="1">
    <location>
        <begin position="397"/>
        <end position="440"/>
    </location>
</feature>
<protein>
    <submittedName>
        <fullName evidence="2">Uncharacterized protein</fullName>
    </submittedName>
</protein>
<dbReference type="OrthoDB" id="4814566at2759"/>
<gene>
    <name evidence="2" type="ORF">CGLO_03010</name>
</gene>
<name>T0KX00_COLGC</name>
<organism evidence="2 3">
    <name type="scientific">Colletotrichum gloeosporioides (strain Cg-14)</name>
    <name type="common">Anthracnose fungus</name>
    <name type="synonym">Glomerella cingulata</name>
    <dbReference type="NCBI Taxonomy" id="1237896"/>
    <lineage>
        <taxon>Eukaryota</taxon>
        <taxon>Fungi</taxon>
        <taxon>Dikarya</taxon>
        <taxon>Ascomycota</taxon>
        <taxon>Pezizomycotina</taxon>
        <taxon>Sordariomycetes</taxon>
        <taxon>Hypocreomycetidae</taxon>
        <taxon>Glomerellales</taxon>
        <taxon>Glomerellaceae</taxon>
        <taxon>Colletotrichum</taxon>
        <taxon>Colletotrichum gloeosporioides species complex</taxon>
    </lineage>
</organism>
<comment type="caution">
    <text evidence="2">The sequence shown here is derived from an EMBL/GenBank/DDBJ whole genome shotgun (WGS) entry which is preliminary data.</text>
</comment>
<dbReference type="AlphaFoldDB" id="T0KX00"/>
<feature type="compositionally biased region" description="Basic and acidic residues" evidence="1">
    <location>
        <begin position="412"/>
        <end position="421"/>
    </location>
</feature>
<accession>T0KX00</accession>
<evidence type="ECO:0000256" key="1">
    <source>
        <dbReference type="SAM" id="MobiDB-lite"/>
    </source>
</evidence>
<reference evidence="3" key="1">
    <citation type="journal article" date="2013" name="Mol. Plant Microbe Interact.">
        <title>Global aspects of pacC regulation of pathogenicity genes in Colletotrichum gloeosporioides as revealed by transcriptome analysis.</title>
        <authorList>
            <person name="Alkan N."/>
            <person name="Meng X."/>
            <person name="Friedlander G."/>
            <person name="Reuveni E."/>
            <person name="Sukno S."/>
            <person name="Sherman A."/>
            <person name="Thon M."/>
            <person name="Fluhr R."/>
            <person name="Prusky D."/>
        </authorList>
    </citation>
    <scope>NUCLEOTIDE SEQUENCE [LARGE SCALE GENOMIC DNA]</scope>
    <source>
        <strain evidence="3">Cg-14</strain>
    </source>
</reference>
<dbReference type="Proteomes" id="UP000015530">
    <property type="component" value="Unassembled WGS sequence"/>
</dbReference>
<proteinExistence type="predicted"/>